<evidence type="ECO:0000313" key="12">
    <source>
        <dbReference type="EMBL" id="OGY18921.1"/>
    </source>
</evidence>
<evidence type="ECO:0000256" key="9">
    <source>
        <dbReference type="RuleBase" id="RU004389"/>
    </source>
</evidence>
<name>A0A1G1VU33_9BACT</name>
<keyword evidence="5 7" id="KW-0251">Elongation factor</keyword>
<dbReference type="Pfam" id="PF01132">
    <property type="entry name" value="EFP"/>
    <property type="match status" value="1"/>
</dbReference>
<dbReference type="PROSITE" id="PS01275">
    <property type="entry name" value="EFP"/>
    <property type="match status" value="1"/>
</dbReference>
<dbReference type="Pfam" id="PF08207">
    <property type="entry name" value="EFP_N"/>
    <property type="match status" value="1"/>
</dbReference>
<keyword evidence="4 7" id="KW-0963">Cytoplasm</keyword>
<gene>
    <name evidence="7" type="primary">efp</name>
    <name evidence="12" type="ORF">A2786_02150</name>
</gene>
<evidence type="ECO:0000256" key="5">
    <source>
        <dbReference type="ARBA" id="ARBA00022768"/>
    </source>
</evidence>
<dbReference type="GO" id="GO:0003746">
    <property type="term" value="F:translation elongation factor activity"/>
    <property type="evidence" value="ECO:0007669"/>
    <property type="project" value="UniProtKB-UniRule"/>
</dbReference>
<dbReference type="InterPro" id="IPR015365">
    <property type="entry name" value="Elong-fact-P_C"/>
</dbReference>
<dbReference type="GO" id="GO:0043043">
    <property type="term" value="P:peptide biosynthetic process"/>
    <property type="evidence" value="ECO:0007669"/>
    <property type="project" value="InterPro"/>
</dbReference>
<protein>
    <recommendedName>
        <fullName evidence="7 8">Elongation factor P</fullName>
        <shortName evidence="7">EF-P</shortName>
    </recommendedName>
</protein>
<proteinExistence type="inferred from homology"/>
<evidence type="ECO:0000259" key="11">
    <source>
        <dbReference type="SMART" id="SM01185"/>
    </source>
</evidence>
<dbReference type="CDD" id="cd05794">
    <property type="entry name" value="S1_EF-P_repeat_2"/>
    <property type="match status" value="1"/>
</dbReference>
<dbReference type="InterPro" id="IPR008991">
    <property type="entry name" value="Translation_prot_SH3-like_sf"/>
</dbReference>
<evidence type="ECO:0000256" key="1">
    <source>
        <dbReference type="ARBA" id="ARBA00004496"/>
    </source>
</evidence>
<keyword evidence="6 7" id="KW-0648">Protein biosynthesis</keyword>
<feature type="domain" description="Elongation factor P C-terminal" evidence="10">
    <location>
        <begin position="129"/>
        <end position="184"/>
    </location>
</feature>
<evidence type="ECO:0000256" key="8">
    <source>
        <dbReference type="NCBIfam" id="TIGR00038"/>
    </source>
</evidence>
<dbReference type="GO" id="GO:0005829">
    <property type="term" value="C:cytosol"/>
    <property type="evidence" value="ECO:0007669"/>
    <property type="project" value="UniProtKB-ARBA"/>
</dbReference>
<dbReference type="CDD" id="cd04470">
    <property type="entry name" value="S1_EF-P_repeat_1"/>
    <property type="match status" value="1"/>
</dbReference>
<feature type="domain" description="Translation elongation factor P/YeiP central" evidence="11">
    <location>
        <begin position="67"/>
        <end position="121"/>
    </location>
</feature>
<dbReference type="Gene3D" id="2.40.50.140">
    <property type="entry name" value="Nucleic acid-binding proteins"/>
    <property type="match status" value="2"/>
</dbReference>
<dbReference type="AlphaFoldDB" id="A0A1G1VU33"/>
<dbReference type="InterPro" id="IPR014722">
    <property type="entry name" value="Rib_uL2_dom2"/>
</dbReference>
<dbReference type="SMART" id="SM01185">
    <property type="entry name" value="EFP"/>
    <property type="match status" value="1"/>
</dbReference>
<dbReference type="InterPro" id="IPR020599">
    <property type="entry name" value="Transl_elong_fac_P/YeiP"/>
</dbReference>
<evidence type="ECO:0000313" key="13">
    <source>
        <dbReference type="Proteomes" id="UP000179233"/>
    </source>
</evidence>
<organism evidence="12 13">
    <name type="scientific">Candidatus Chisholmbacteria bacterium RIFCSPHIGHO2_01_FULL_52_32</name>
    <dbReference type="NCBI Taxonomy" id="1797591"/>
    <lineage>
        <taxon>Bacteria</taxon>
        <taxon>Candidatus Chisholmiibacteriota</taxon>
    </lineage>
</organism>
<dbReference type="PANTHER" id="PTHR30053">
    <property type="entry name" value="ELONGATION FACTOR P"/>
    <property type="match status" value="1"/>
</dbReference>
<comment type="subcellular location">
    <subcellularLocation>
        <location evidence="1 7">Cytoplasm</location>
    </subcellularLocation>
</comment>
<dbReference type="PANTHER" id="PTHR30053:SF12">
    <property type="entry name" value="ELONGATION FACTOR P (EF-P) FAMILY PROTEIN"/>
    <property type="match status" value="1"/>
</dbReference>
<evidence type="ECO:0000259" key="10">
    <source>
        <dbReference type="SMART" id="SM00841"/>
    </source>
</evidence>
<dbReference type="NCBIfam" id="TIGR00038">
    <property type="entry name" value="efp"/>
    <property type="match status" value="1"/>
</dbReference>
<comment type="function">
    <text evidence="7">Involved in peptide bond synthesis. Stimulates efficient translation and peptide-bond synthesis on native or reconstituted 70S ribosomes in vitro. Probably functions indirectly by altering the affinity of the ribosome for aminoacyl-tRNA, thus increasing their reactivity as acceptors for peptidyl transferase.</text>
</comment>
<dbReference type="HAMAP" id="MF_00141">
    <property type="entry name" value="EF_P"/>
    <property type="match status" value="1"/>
</dbReference>
<reference evidence="12 13" key="1">
    <citation type="journal article" date="2016" name="Nat. Commun.">
        <title>Thousands of microbial genomes shed light on interconnected biogeochemical processes in an aquifer system.</title>
        <authorList>
            <person name="Anantharaman K."/>
            <person name="Brown C.T."/>
            <person name="Hug L.A."/>
            <person name="Sharon I."/>
            <person name="Castelle C.J."/>
            <person name="Probst A.J."/>
            <person name="Thomas B.C."/>
            <person name="Singh A."/>
            <person name="Wilkins M.J."/>
            <person name="Karaoz U."/>
            <person name="Brodie E.L."/>
            <person name="Williams K.H."/>
            <person name="Hubbard S.S."/>
            <person name="Banfield J.F."/>
        </authorList>
    </citation>
    <scope>NUCLEOTIDE SEQUENCE [LARGE SCALE GENOMIC DNA]</scope>
</reference>
<evidence type="ECO:0000256" key="2">
    <source>
        <dbReference type="ARBA" id="ARBA00004815"/>
    </source>
</evidence>
<dbReference type="InterPro" id="IPR013185">
    <property type="entry name" value="Transl_elong_KOW-like"/>
</dbReference>
<accession>A0A1G1VU33</accession>
<evidence type="ECO:0000256" key="4">
    <source>
        <dbReference type="ARBA" id="ARBA00022490"/>
    </source>
</evidence>
<dbReference type="NCBIfam" id="NF001810">
    <property type="entry name" value="PRK00529.1"/>
    <property type="match status" value="1"/>
</dbReference>
<dbReference type="EMBL" id="MHCJ01000003">
    <property type="protein sequence ID" value="OGY18921.1"/>
    <property type="molecule type" value="Genomic_DNA"/>
</dbReference>
<sequence length="186" mass="21015">MISVTKLRVGVTFEHLGDPWRVIEYKHVHLSRGSGTITVRARNLRTGNVQTLAFRSGDRVEDISVERRLLTYLYKDGDWLVFMHPRNFEQSMVPLHGVGEGIRFVVEGQEAWVLFWEEKPLDVEIPPKVTLEVAEASPGVRGDTVAGATKDVVLITGMHLRVPLFIHKGDRVVVDTRTGKYVERAS</sequence>
<dbReference type="UniPathway" id="UPA00345"/>
<comment type="pathway">
    <text evidence="2 7">Protein biosynthesis; polypeptide chain elongation.</text>
</comment>
<dbReference type="FunFam" id="2.40.50.140:FF:000004">
    <property type="entry name" value="Elongation factor P"/>
    <property type="match status" value="1"/>
</dbReference>
<evidence type="ECO:0000256" key="7">
    <source>
        <dbReference type="HAMAP-Rule" id="MF_00141"/>
    </source>
</evidence>
<dbReference type="Gene3D" id="2.30.30.30">
    <property type="match status" value="1"/>
</dbReference>
<dbReference type="SMART" id="SM00841">
    <property type="entry name" value="Elong-fact-P_C"/>
    <property type="match status" value="1"/>
</dbReference>
<dbReference type="PIRSF" id="PIRSF005901">
    <property type="entry name" value="EF-P"/>
    <property type="match status" value="1"/>
</dbReference>
<comment type="caution">
    <text evidence="12">The sequence shown here is derived from an EMBL/GenBank/DDBJ whole genome shotgun (WGS) entry which is preliminary data.</text>
</comment>
<dbReference type="Pfam" id="PF09285">
    <property type="entry name" value="Elong-fact-P_C"/>
    <property type="match status" value="1"/>
</dbReference>
<dbReference type="InterPro" id="IPR013852">
    <property type="entry name" value="Transl_elong_P/YeiP_CS"/>
</dbReference>
<dbReference type="InterPro" id="IPR001059">
    <property type="entry name" value="Transl_elong_P/YeiP_cen"/>
</dbReference>
<dbReference type="Proteomes" id="UP000179233">
    <property type="component" value="Unassembled WGS sequence"/>
</dbReference>
<evidence type="ECO:0000256" key="6">
    <source>
        <dbReference type="ARBA" id="ARBA00022917"/>
    </source>
</evidence>
<dbReference type="SUPFAM" id="SSF50104">
    <property type="entry name" value="Translation proteins SH3-like domain"/>
    <property type="match status" value="1"/>
</dbReference>
<dbReference type="SUPFAM" id="SSF50249">
    <property type="entry name" value="Nucleic acid-binding proteins"/>
    <property type="match status" value="2"/>
</dbReference>
<dbReference type="InterPro" id="IPR012340">
    <property type="entry name" value="NA-bd_OB-fold"/>
</dbReference>
<dbReference type="FunFam" id="2.40.50.140:FF:000009">
    <property type="entry name" value="Elongation factor P"/>
    <property type="match status" value="1"/>
</dbReference>
<comment type="similarity">
    <text evidence="3 7 9">Belongs to the elongation factor P family.</text>
</comment>
<evidence type="ECO:0000256" key="3">
    <source>
        <dbReference type="ARBA" id="ARBA00009479"/>
    </source>
</evidence>
<dbReference type="InterPro" id="IPR011768">
    <property type="entry name" value="Transl_elongation_fac_P"/>
</dbReference>